<gene>
    <name evidence="2" type="primary">ga11622</name>
    <name evidence="2" type="ORF">PR202_ga11622</name>
</gene>
<feature type="compositionally biased region" description="Gly residues" evidence="1">
    <location>
        <begin position="37"/>
        <end position="46"/>
    </location>
</feature>
<proteinExistence type="predicted"/>
<comment type="caution">
    <text evidence="2">The sequence shown here is derived from an EMBL/GenBank/DDBJ whole genome shotgun (WGS) entry which is preliminary data.</text>
</comment>
<reference evidence="2" key="2">
    <citation type="submission" date="2021-12" db="EMBL/GenBank/DDBJ databases">
        <title>Resequencing data analysis of finger millet.</title>
        <authorList>
            <person name="Hatakeyama M."/>
            <person name="Aluri S."/>
            <person name="Balachadran M.T."/>
            <person name="Sivarajan S.R."/>
            <person name="Poveda L."/>
            <person name="Shimizu-Inatsugi R."/>
            <person name="Schlapbach R."/>
            <person name="Sreeman S.M."/>
            <person name="Shimizu K.K."/>
        </authorList>
    </citation>
    <scope>NUCLEOTIDE SEQUENCE</scope>
</reference>
<accession>A0AAV5C9Y0</accession>
<organism evidence="2 3">
    <name type="scientific">Eleusine coracana subsp. coracana</name>
    <dbReference type="NCBI Taxonomy" id="191504"/>
    <lineage>
        <taxon>Eukaryota</taxon>
        <taxon>Viridiplantae</taxon>
        <taxon>Streptophyta</taxon>
        <taxon>Embryophyta</taxon>
        <taxon>Tracheophyta</taxon>
        <taxon>Spermatophyta</taxon>
        <taxon>Magnoliopsida</taxon>
        <taxon>Liliopsida</taxon>
        <taxon>Poales</taxon>
        <taxon>Poaceae</taxon>
        <taxon>PACMAD clade</taxon>
        <taxon>Chloridoideae</taxon>
        <taxon>Cynodonteae</taxon>
        <taxon>Eleusininae</taxon>
        <taxon>Eleusine</taxon>
    </lineage>
</organism>
<dbReference type="EMBL" id="BQKI01000005">
    <property type="protein sequence ID" value="GJM94935.1"/>
    <property type="molecule type" value="Genomic_DNA"/>
</dbReference>
<evidence type="ECO:0000313" key="3">
    <source>
        <dbReference type="Proteomes" id="UP001054889"/>
    </source>
</evidence>
<evidence type="ECO:0000313" key="2">
    <source>
        <dbReference type="EMBL" id="GJM94935.1"/>
    </source>
</evidence>
<feature type="compositionally biased region" description="Low complexity" evidence="1">
    <location>
        <begin position="1"/>
        <end position="16"/>
    </location>
</feature>
<name>A0AAV5C9Y0_ELECO</name>
<protein>
    <submittedName>
        <fullName evidence="2">Uncharacterized protein</fullName>
    </submittedName>
</protein>
<sequence length="131" mass="13840">MLRRAATLLSRRTAAAPFLRHAKPELGGAPLVPRLGTGPGPGGGARGYARMARRLPPARPDGYSTSDVESDLRALEDEDLEPRAGGVGGEEEDGEDSEGSEMEGFMFQHGSGSDSDGEDDDEEKGAAERDR</sequence>
<dbReference type="Proteomes" id="UP001054889">
    <property type="component" value="Unassembled WGS sequence"/>
</dbReference>
<keyword evidence="3" id="KW-1185">Reference proteome</keyword>
<evidence type="ECO:0000256" key="1">
    <source>
        <dbReference type="SAM" id="MobiDB-lite"/>
    </source>
</evidence>
<feature type="compositionally biased region" description="Acidic residues" evidence="1">
    <location>
        <begin position="89"/>
        <end position="101"/>
    </location>
</feature>
<feature type="region of interest" description="Disordered" evidence="1">
    <location>
        <begin position="1"/>
        <end position="131"/>
    </location>
</feature>
<reference evidence="2" key="1">
    <citation type="journal article" date="2018" name="DNA Res.">
        <title>Multiple hybrid de novo genome assembly of finger millet, an orphan allotetraploid crop.</title>
        <authorList>
            <person name="Hatakeyama M."/>
            <person name="Aluri S."/>
            <person name="Balachadran M.T."/>
            <person name="Sivarajan S.R."/>
            <person name="Patrignani A."/>
            <person name="Gruter S."/>
            <person name="Poveda L."/>
            <person name="Shimizu-Inatsugi R."/>
            <person name="Baeten J."/>
            <person name="Francoijs K.J."/>
            <person name="Nataraja K.N."/>
            <person name="Reddy Y.A.N."/>
            <person name="Phadnis S."/>
            <person name="Ravikumar R.L."/>
            <person name="Schlapbach R."/>
            <person name="Sreeman S.M."/>
            <person name="Shimizu K.K."/>
        </authorList>
    </citation>
    <scope>NUCLEOTIDE SEQUENCE</scope>
</reference>
<dbReference type="AlphaFoldDB" id="A0AAV5C9Y0"/>